<evidence type="ECO:0000256" key="1">
    <source>
        <dbReference type="SAM" id="MobiDB-lite"/>
    </source>
</evidence>
<sequence length="52" mass="5850">MISTSADHIKTVRSRKQISRTNQSAVKITDSQVKPKKQPLKQPAKMANQMTL</sequence>
<dbReference type="Proteomes" id="UP001596190">
    <property type="component" value="Unassembled WGS sequence"/>
</dbReference>
<keyword evidence="3" id="KW-1185">Reference proteome</keyword>
<proteinExistence type="predicted"/>
<evidence type="ECO:0000313" key="2">
    <source>
        <dbReference type="EMBL" id="MFC6253479.1"/>
    </source>
</evidence>
<dbReference type="RefSeq" id="WP_171001181.1">
    <property type="nucleotide sequence ID" value="NZ_BJDO01000007.1"/>
</dbReference>
<feature type="compositionally biased region" description="Polar residues" evidence="1">
    <location>
        <begin position="19"/>
        <end position="31"/>
    </location>
</feature>
<dbReference type="EMBL" id="JBHSSA010000029">
    <property type="protein sequence ID" value="MFC6253479.1"/>
    <property type="molecule type" value="Genomic_DNA"/>
</dbReference>
<reference evidence="3" key="1">
    <citation type="journal article" date="2019" name="Int. J. Syst. Evol. Microbiol.">
        <title>The Global Catalogue of Microorganisms (GCM) 10K type strain sequencing project: providing services to taxonomists for standard genome sequencing and annotation.</title>
        <authorList>
            <consortium name="The Broad Institute Genomics Platform"/>
            <consortium name="The Broad Institute Genome Sequencing Center for Infectious Disease"/>
            <person name="Wu L."/>
            <person name="Ma J."/>
        </authorList>
    </citation>
    <scope>NUCLEOTIDE SEQUENCE [LARGE SCALE GENOMIC DNA]</scope>
    <source>
        <strain evidence="3">CCM 8950</strain>
    </source>
</reference>
<organism evidence="2 3">
    <name type="scientific">Secundilactobacillus hailunensis</name>
    <dbReference type="NCBI Taxonomy" id="2559923"/>
    <lineage>
        <taxon>Bacteria</taxon>
        <taxon>Bacillati</taxon>
        <taxon>Bacillota</taxon>
        <taxon>Bacilli</taxon>
        <taxon>Lactobacillales</taxon>
        <taxon>Lactobacillaceae</taxon>
        <taxon>Secundilactobacillus</taxon>
    </lineage>
</organism>
<protein>
    <submittedName>
        <fullName evidence="2">Uncharacterized protein</fullName>
    </submittedName>
</protein>
<evidence type="ECO:0000313" key="3">
    <source>
        <dbReference type="Proteomes" id="UP001596190"/>
    </source>
</evidence>
<name>A0ABW1T720_9LACO</name>
<gene>
    <name evidence="2" type="ORF">ACFP1H_02525</name>
</gene>
<accession>A0ABW1T720</accession>
<comment type="caution">
    <text evidence="2">The sequence shown here is derived from an EMBL/GenBank/DDBJ whole genome shotgun (WGS) entry which is preliminary data.</text>
</comment>
<feature type="region of interest" description="Disordered" evidence="1">
    <location>
        <begin position="1"/>
        <end position="52"/>
    </location>
</feature>